<keyword evidence="8 11" id="KW-0472">Membrane</keyword>
<dbReference type="GO" id="GO:0000324">
    <property type="term" value="C:fungal-type vacuole"/>
    <property type="evidence" value="ECO:0007669"/>
    <property type="project" value="TreeGrafter"/>
</dbReference>
<feature type="transmembrane region" description="Helical" evidence="11">
    <location>
        <begin position="16"/>
        <end position="37"/>
    </location>
</feature>
<feature type="transmembrane region" description="Helical" evidence="11">
    <location>
        <begin position="148"/>
        <end position="167"/>
    </location>
</feature>
<gene>
    <name evidence="12" type="ORF">BJ684DRAFT_8707</name>
</gene>
<keyword evidence="3" id="KW-0813">Transport</keyword>
<evidence type="ECO:0000256" key="4">
    <source>
        <dbReference type="ARBA" id="ARBA00022692"/>
    </source>
</evidence>
<dbReference type="Gene3D" id="1.20.1280.290">
    <property type="match status" value="2"/>
</dbReference>
<dbReference type="FunFam" id="1.20.1280.290:FF:000016">
    <property type="entry name" value="Cystinosin homolog"/>
    <property type="match status" value="1"/>
</dbReference>
<evidence type="ECO:0000256" key="10">
    <source>
        <dbReference type="ARBA" id="ARBA00048473"/>
    </source>
</evidence>
<keyword evidence="9" id="KW-0458">Lysosome</keyword>
<evidence type="ECO:0000256" key="2">
    <source>
        <dbReference type="ARBA" id="ARBA00006855"/>
    </source>
</evidence>
<dbReference type="GO" id="GO:0005774">
    <property type="term" value="C:vacuolar membrane"/>
    <property type="evidence" value="ECO:0007669"/>
    <property type="project" value="TreeGrafter"/>
</dbReference>
<keyword evidence="7 11" id="KW-1133">Transmembrane helix</keyword>
<organism evidence="12 13">
    <name type="scientific">Piptocephalis cylindrospora</name>
    <dbReference type="NCBI Taxonomy" id="1907219"/>
    <lineage>
        <taxon>Eukaryota</taxon>
        <taxon>Fungi</taxon>
        <taxon>Fungi incertae sedis</taxon>
        <taxon>Zoopagomycota</taxon>
        <taxon>Zoopagomycotina</taxon>
        <taxon>Zoopagomycetes</taxon>
        <taxon>Zoopagales</taxon>
        <taxon>Piptocephalidaceae</taxon>
        <taxon>Piptocephalis</taxon>
    </lineage>
</organism>
<name>A0A4P9Y5U5_9FUNG</name>
<feature type="transmembrane region" description="Helical" evidence="11">
    <location>
        <begin position="93"/>
        <end position="112"/>
    </location>
</feature>
<dbReference type="OrthoDB" id="75720at2759"/>
<evidence type="ECO:0000256" key="3">
    <source>
        <dbReference type="ARBA" id="ARBA00022448"/>
    </source>
</evidence>
<dbReference type="GO" id="GO:0015184">
    <property type="term" value="F:L-cystine transmembrane transporter activity"/>
    <property type="evidence" value="ECO:0007669"/>
    <property type="project" value="TreeGrafter"/>
</dbReference>
<dbReference type="InterPro" id="IPR005282">
    <property type="entry name" value="LC_transporter"/>
</dbReference>
<feature type="transmembrane region" description="Helical" evidence="11">
    <location>
        <begin position="124"/>
        <end position="142"/>
    </location>
</feature>
<evidence type="ECO:0000256" key="5">
    <source>
        <dbReference type="ARBA" id="ARBA00022737"/>
    </source>
</evidence>
<dbReference type="InterPro" id="IPR006603">
    <property type="entry name" value="PQ-loop_rpt"/>
</dbReference>
<dbReference type="EMBL" id="KZ987845">
    <property type="protein sequence ID" value="RKP14367.1"/>
    <property type="molecule type" value="Genomic_DNA"/>
</dbReference>
<dbReference type="Pfam" id="PF04193">
    <property type="entry name" value="PQ-loop"/>
    <property type="match status" value="2"/>
</dbReference>
<dbReference type="SMART" id="SM00679">
    <property type="entry name" value="CTNS"/>
    <property type="match status" value="2"/>
</dbReference>
<feature type="transmembrane region" description="Helical" evidence="11">
    <location>
        <begin position="49"/>
        <end position="68"/>
    </location>
</feature>
<dbReference type="PANTHER" id="PTHR13131:SF5">
    <property type="entry name" value="CYSTINOSIN"/>
    <property type="match status" value="1"/>
</dbReference>
<keyword evidence="5" id="KW-0677">Repeat</keyword>
<keyword evidence="13" id="KW-1185">Reference proteome</keyword>
<sequence>MSSTIPTELGSALSTLIGWTYFLAWSASFYPQVLLNYQRKSVRGLSLDFLYLNLLGFTFYTIYNVALYSNDSVRESYRERHDGKNPSIHANDLFFGFHALILTIITISQTWIYKTERSARIPRLSLILIVLAIGYISVYTVLAMAGRIQWLDVLYLIGSIKVIISFIKYCPQMYLNFKRKSTTGWSIGNILLDFTGGTLSVAQQFLDAYLWDDWGSITGNPIKFGLGFLSVAFDLIFMTQHYILYPSESRDPDYTALEEGS</sequence>
<evidence type="ECO:0000256" key="8">
    <source>
        <dbReference type="ARBA" id="ARBA00023136"/>
    </source>
</evidence>
<comment type="catalytic activity">
    <reaction evidence="10">
        <text>L-cystine(out) + H(+)(out) = L-cystine(in) + H(+)(in)</text>
        <dbReference type="Rhea" id="RHEA:66172"/>
        <dbReference type="ChEBI" id="CHEBI:15378"/>
        <dbReference type="ChEBI" id="CHEBI:35491"/>
    </reaction>
    <physiologicalReaction direction="left-to-right" evidence="10">
        <dbReference type="Rhea" id="RHEA:66173"/>
    </physiologicalReaction>
</comment>
<evidence type="ECO:0000256" key="6">
    <source>
        <dbReference type="ARBA" id="ARBA00022847"/>
    </source>
</evidence>
<evidence type="ECO:0000256" key="1">
    <source>
        <dbReference type="ARBA" id="ARBA00004155"/>
    </source>
</evidence>
<protein>
    <submittedName>
        <fullName evidence="12">PQ loop repeat-domain-containing protein</fullName>
    </submittedName>
</protein>
<comment type="subcellular location">
    <subcellularLocation>
        <location evidence="1">Lysosome membrane</location>
        <topology evidence="1">Multi-pass membrane protein</topology>
    </subcellularLocation>
</comment>
<dbReference type="NCBIfam" id="TIGR00951">
    <property type="entry name" value="2A43"/>
    <property type="match status" value="1"/>
</dbReference>
<keyword evidence="6" id="KW-0769">Symport</keyword>
<reference evidence="13" key="1">
    <citation type="journal article" date="2018" name="Nat. Microbiol.">
        <title>Leveraging single-cell genomics to expand the fungal tree of life.</title>
        <authorList>
            <person name="Ahrendt S.R."/>
            <person name="Quandt C.A."/>
            <person name="Ciobanu D."/>
            <person name="Clum A."/>
            <person name="Salamov A."/>
            <person name="Andreopoulos B."/>
            <person name="Cheng J.F."/>
            <person name="Woyke T."/>
            <person name="Pelin A."/>
            <person name="Henrissat B."/>
            <person name="Reynolds N.K."/>
            <person name="Benny G.L."/>
            <person name="Smith M.E."/>
            <person name="James T.Y."/>
            <person name="Grigoriev I.V."/>
        </authorList>
    </citation>
    <scope>NUCLEOTIDE SEQUENCE [LARGE SCALE GENOMIC DNA]</scope>
</reference>
<dbReference type="AlphaFoldDB" id="A0A4P9Y5U5"/>
<dbReference type="GO" id="GO:0015293">
    <property type="term" value="F:symporter activity"/>
    <property type="evidence" value="ECO:0007669"/>
    <property type="project" value="UniProtKB-KW"/>
</dbReference>
<dbReference type="PANTHER" id="PTHR13131">
    <property type="entry name" value="CYSTINOSIN"/>
    <property type="match status" value="1"/>
</dbReference>
<evidence type="ECO:0000313" key="13">
    <source>
        <dbReference type="Proteomes" id="UP000267251"/>
    </source>
</evidence>
<proteinExistence type="inferred from homology"/>
<evidence type="ECO:0000256" key="9">
    <source>
        <dbReference type="ARBA" id="ARBA00023228"/>
    </source>
</evidence>
<accession>A0A4P9Y5U5</accession>
<evidence type="ECO:0000256" key="7">
    <source>
        <dbReference type="ARBA" id="ARBA00022989"/>
    </source>
</evidence>
<dbReference type="Proteomes" id="UP000267251">
    <property type="component" value="Unassembled WGS sequence"/>
</dbReference>
<evidence type="ECO:0000256" key="11">
    <source>
        <dbReference type="SAM" id="Phobius"/>
    </source>
</evidence>
<evidence type="ECO:0000313" key="12">
    <source>
        <dbReference type="EMBL" id="RKP14367.1"/>
    </source>
</evidence>
<keyword evidence="4 11" id="KW-0812">Transmembrane</keyword>
<comment type="similarity">
    <text evidence="2">Belongs to the cystinosin family.</text>
</comment>